<dbReference type="HOGENOM" id="CLU_579918_0_0_0"/>
<evidence type="ECO:0000313" key="3">
    <source>
        <dbReference type="EMBL" id="AEH44495.1"/>
    </source>
</evidence>
<dbReference type="EMBL" id="CP002683">
    <property type="protein sequence ID" value="AEH44495.1"/>
    <property type="molecule type" value="Genomic_DNA"/>
</dbReference>
<dbReference type="PATRIC" id="fig|667014.3.peg.633"/>
<sequence length="471" mass="54241">MKKLFWVYFLIIIILPSSAKAKVKEIEIYQHKIFIVEEFPLKAGLNRLILAKEVSPEEINFRASSGLRLISISLEKVSKKDLLSLNVKKLREKLDALERDIETLNREISLVEDALKGKRETPSPQVFESYHQVWKKLFIAKLAKEKERETLKKQLKELESQIVSLNTSALIIQVKGQGSFQVRYPAGKLISWRENYECLLNTQDKELFLRAMGLITQKSGNSWPGVKIIFYPRGEDFAVLKPPPFTPWIVDEFSPRPKLLLRKTVEAVKEIKREKSPGNIWERVTVSYVDLPSGKPTAISLGEETFKVEKFLLEAPVYAVNKAFFRADLIPDRSFPRLKARFYLDGALVGEGEIGPLNPGISQKVYFGPASLIEIKRVVLKDVKGDSFFGKKTRLREVKTVFINHYDRPFDLEIIDKVPISRKKEVKIKAQANPPWQEKHPDGKVIWRFNLPPNGKQEIILRVEIKRPKDE</sequence>
<reference evidence="4" key="1">
    <citation type="submission" date="2011-04" db="EMBL/GenBank/DDBJ databases">
        <title>The complete genome of Thermodesulfatator indicus DSM 15286.</title>
        <authorList>
            <person name="Lucas S."/>
            <person name="Copeland A."/>
            <person name="Lapidus A."/>
            <person name="Bruce D."/>
            <person name="Goodwin L."/>
            <person name="Pitluck S."/>
            <person name="Peters L."/>
            <person name="Kyrpides N."/>
            <person name="Mavromatis K."/>
            <person name="Pagani I."/>
            <person name="Ivanova N."/>
            <person name="Saunders L."/>
            <person name="Detter J.C."/>
            <person name="Tapia R."/>
            <person name="Han C."/>
            <person name="Land M."/>
            <person name="Hauser L."/>
            <person name="Markowitz V."/>
            <person name="Cheng J.-F."/>
            <person name="Hugenholtz P."/>
            <person name="Woyke T."/>
            <person name="Wu D."/>
            <person name="Spring S."/>
            <person name="Schroeder M."/>
            <person name="Brambilla E."/>
            <person name="Klenk H.-P."/>
            <person name="Eisen J.A."/>
        </authorList>
    </citation>
    <scope>NUCLEOTIDE SEQUENCE [LARGE SCALE GENOMIC DNA]</scope>
    <source>
        <strain evidence="4">DSM 15286 / JCM 11887 / CIR29812</strain>
    </source>
</reference>
<name>F8ABP3_THEID</name>
<gene>
    <name evidence="3" type="ordered locus">Thein_0614</name>
</gene>
<dbReference type="KEGG" id="tid:Thein_0614"/>
<dbReference type="RefSeq" id="WP_013907240.1">
    <property type="nucleotide sequence ID" value="NC_015681.1"/>
</dbReference>
<evidence type="ECO:0000256" key="1">
    <source>
        <dbReference type="SAM" id="Coils"/>
    </source>
</evidence>
<dbReference type="Pfam" id="PF13598">
    <property type="entry name" value="DUF4139"/>
    <property type="match status" value="1"/>
</dbReference>
<accession>F8ABP3</accession>
<dbReference type="InterPro" id="IPR011935">
    <property type="entry name" value="CHP02231"/>
</dbReference>
<feature type="coiled-coil region" evidence="1">
    <location>
        <begin position="80"/>
        <end position="168"/>
    </location>
</feature>
<keyword evidence="4" id="KW-1185">Reference proteome</keyword>
<dbReference type="Proteomes" id="UP000006793">
    <property type="component" value="Chromosome"/>
</dbReference>
<feature type="domain" description="DUF4139" evidence="2">
    <location>
        <begin position="191"/>
        <end position="469"/>
    </location>
</feature>
<dbReference type="InterPro" id="IPR037291">
    <property type="entry name" value="DUF4139"/>
</dbReference>
<keyword evidence="1" id="KW-0175">Coiled coil</keyword>
<dbReference type="STRING" id="667014.Thein_0614"/>
<dbReference type="PaxDb" id="667014-Thein_0614"/>
<protein>
    <recommendedName>
        <fullName evidence="2">DUF4139 domain-containing protein</fullName>
    </recommendedName>
</protein>
<dbReference type="PANTHER" id="PTHR31005:SF8">
    <property type="entry name" value="DUF4139 DOMAIN-CONTAINING PROTEIN"/>
    <property type="match status" value="1"/>
</dbReference>
<evidence type="ECO:0000313" key="4">
    <source>
        <dbReference type="Proteomes" id="UP000006793"/>
    </source>
</evidence>
<dbReference type="AlphaFoldDB" id="F8ABP3"/>
<evidence type="ECO:0000259" key="2">
    <source>
        <dbReference type="Pfam" id="PF13598"/>
    </source>
</evidence>
<reference evidence="3 4" key="2">
    <citation type="journal article" date="2012" name="Stand. Genomic Sci.">
        <title>Complete genome sequence of the thermophilic sulfate-reducing ocean bacterium Thermodesulfatator indicus type strain (CIR29812(T)).</title>
        <authorList>
            <person name="Anderson I."/>
            <person name="Saunders E."/>
            <person name="Lapidus A."/>
            <person name="Nolan M."/>
            <person name="Lucas S."/>
            <person name="Tice H."/>
            <person name="Del Rio T.G."/>
            <person name="Cheng J.F."/>
            <person name="Han C."/>
            <person name="Tapia R."/>
            <person name="Goodwin L.A."/>
            <person name="Pitluck S."/>
            <person name="Liolios K."/>
            <person name="Mavromatis K."/>
            <person name="Pagani I."/>
            <person name="Ivanova N."/>
            <person name="Mikhailova N."/>
            <person name="Pati A."/>
            <person name="Chen A."/>
            <person name="Palaniappan K."/>
            <person name="Land M."/>
            <person name="Hauser L."/>
            <person name="Jeffries C.D."/>
            <person name="Chang Y.J."/>
            <person name="Brambilla E.M."/>
            <person name="Rohde M."/>
            <person name="Spring S."/>
            <person name="Goker M."/>
            <person name="Detter J.C."/>
            <person name="Woyke T."/>
            <person name="Bristow J."/>
            <person name="Eisen J.A."/>
            <person name="Markowitz V."/>
            <person name="Hugenholtz P."/>
            <person name="Kyrpides N.C."/>
            <person name="Klenk H.P."/>
        </authorList>
    </citation>
    <scope>NUCLEOTIDE SEQUENCE [LARGE SCALE GENOMIC DNA]</scope>
    <source>
        <strain evidence="4">DSM 15286 / JCM 11887 / CIR29812</strain>
    </source>
</reference>
<dbReference type="InParanoid" id="F8ABP3"/>
<dbReference type="PANTHER" id="PTHR31005">
    <property type="entry name" value="DUF4139 DOMAIN-CONTAINING PROTEIN"/>
    <property type="match status" value="1"/>
</dbReference>
<proteinExistence type="predicted"/>
<organism evidence="3 4">
    <name type="scientific">Thermodesulfatator indicus (strain DSM 15286 / JCM 11887 / CIR29812)</name>
    <dbReference type="NCBI Taxonomy" id="667014"/>
    <lineage>
        <taxon>Bacteria</taxon>
        <taxon>Pseudomonadati</taxon>
        <taxon>Thermodesulfobacteriota</taxon>
        <taxon>Thermodesulfobacteria</taxon>
        <taxon>Thermodesulfobacteriales</taxon>
        <taxon>Thermodesulfatatoraceae</taxon>
        <taxon>Thermodesulfatator</taxon>
    </lineage>
</organism>
<dbReference type="OrthoDB" id="5372232at2"/>
<dbReference type="eggNOG" id="COG5316">
    <property type="taxonomic scope" value="Bacteria"/>
</dbReference>